<dbReference type="EMBL" id="JABMOJ010000463">
    <property type="protein sequence ID" value="NQV66129.1"/>
    <property type="molecule type" value="Genomic_DNA"/>
</dbReference>
<evidence type="ECO:0000313" key="1">
    <source>
        <dbReference type="EMBL" id="NQV66129.1"/>
    </source>
</evidence>
<reference evidence="1" key="1">
    <citation type="submission" date="2020-05" db="EMBL/GenBank/DDBJ databases">
        <title>Sulfur intermediates as new biogeochemical hubs in an aquatic model microbial ecosystem.</title>
        <authorList>
            <person name="Vigneron A."/>
        </authorList>
    </citation>
    <scope>NUCLEOTIDE SEQUENCE</scope>
    <source>
        <strain evidence="1">Bin.250</strain>
    </source>
</reference>
<dbReference type="Pfam" id="PF10604">
    <property type="entry name" value="Polyketide_cyc2"/>
    <property type="match status" value="1"/>
</dbReference>
<dbReference type="PANTHER" id="PTHR39332:SF7">
    <property type="entry name" value="SRPBCC FAMILY PROTEIN"/>
    <property type="match status" value="1"/>
</dbReference>
<dbReference type="Proteomes" id="UP000754644">
    <property type="component" value="Unassembled WGS sequence"/>
</dbReference>
<protein>
    <submittedName>
        <fullName evidence="1">SRPBCC family protein</fullName>
    </submittedName>
</protein>
<comment type="caution">
    <text evidence="1">The sequence shown here is derived from an EMBL/GenBank/DDBJ whole genome shotgun (WGS) entry which is preliminary data.</text>
</comment>
<name>A0A972VZB9_9GAMM</name>
<dbReference type="Gene3D" id="3.30.530.20">
    <property type="match status" value="1"/>
</dbReference>
<dbReference type="PANTHER" id="PTHR39332">
    <property type="entry name" value="BLL4707 PROTEIN"/>
    <property type="match status" value="1"/>
</dbReference>
<dbReference type="InterPro" id="IPR023393">
    <property type="entry name" value="START-like_dom_sf"/>
</dbReference>
<dbReference type="AlphaFoldDB" id="A0A972VZB9"/>
<gene>
    <name evidence="1" type="ORF">HQ497_12275</name>
</gene>
<organism evidence="1 2">
    <name type="scientific">SAR86 cluster bacterium</name>
    <dbReference type="NCBI Taxonomy" id="2030880"/>
    <lineage>
        <taxon>Bacteria</taxon>
        <taxon>Pseudomonadati</taxon>
        <taxon>Pseudomonadota</taxon>
        <taxon>Gammaproteobacteria</taxon>
        <taxon>SAR86 cluster</taxon>
    </lineage>
</organism>
<sequence>MTIVVVKESIAASADAVWEILANFGGIKVGGPITAFHMEGEGVGAVRTITMGGGQVIERLETFDPEQLTFSYVITNQDCPLPVANYSSVVQITRDGANGCTVEWAGTFEPRGVPEAQAEEIITGIYAGGIERASQALVG</sequence>
<dbReference type="SUPFAM" id="SSF55961">
    <property type="entry name" value="Bet v1-like"/>
    <property type="match status" value="1"/>
</dbReference>
<accession>A0A972VZB9</accession>
<dbReference type="InterPro" id="IPR019587">
    <property type="entry name" value="Polyketide_cyclase/dehydratase"/>
</dbReference>
<proteinExistence type="predicted"/>
<dbReference type="CDD" id="cd07821">
    <property type="entry name" value="PYR_PYL_RCAR_like"/>
    <property type="match status" value="1"/>
</dbReference>
<evidence type="ECO:0000313" key="2">
    <source>
        <dbReference type="Proteomes" id="UP000754644"/>
    </source>
</evidence>